<protein>
    <submittedName>
        <fullName evidence="2">Uncharacterized protein</fullName>
    </submittedName>
</protein>
<evidence type="ECO:0000313" key="2">
    <source>
        <dbReference type="EMBL" id="MCU7250445.1"/>
    </source>
</evidence>
<evidence type="ECO:0000256" key="1">
    <source>
        <dbReference type="SAM" id="Coils"/>
    </source>
</evidence>
<dbReference type="AlphaFoldDB" id="A0A9X3BDB3"/>
<comment type="caution">
    <text evidence="2">The sequence shown here is derived from an EMBL/GenBank/DDBJ whole genome shotgun (WGS) entry which is preliminary data.</text>
</comment>
<reference evidence="2" key="1">
    <citation type="submission" date="2022-09" db="EMBL/GenBank/DDBJ databases">
        <authorList>
            <person name="Cesa-Luna C."/>
            <person name="Girard L."/>
            <person name="Lood C."/>
            <person name="Hofte M."/>
            <person name="De Mot R."/>
        </authorList>
    </citation>
    <scope>NUCLEOTIDE SEQUENCE</scope>
    <source>
        <strain evidence="2">B1M3-32</strain>
    </source>
</reference>
<reference evidence="2" key="2">
    <citation type="journal article" date="2023" name="mSystems">
        <title>Charting the Lipopeptidome of Nonpathogenic Pseudomonas.</title>
        <authorList>
            <person name="Cesa-Luna C."/>
            <person name="Geudens N."/>
            <person name="Girard L."/>
            <person name="De Roo V."/>
            <person name="Maklad H.R."/>
            <person name="Martins J.C."/>
            <person name="Hofte M."/>
            <person name="De Mot R."/>
        </authorList>
    </citation>
    <scope>NUCLEOTIDE SEQUENCE</scope>
    <source>
        <strain evidence="2">B1M3-32</strain>
    </source>
</reference>
<accession>A0A9X3BDB3</accession>
<sequence>MTIIGTPGPGNSGIASLVEVTDTSAAVEPVTDASAMASPTLVDSVKVSLSGAAIARSAGAGGNNRDIEASDLPENVQQLLKMIRKLQQQIAEKNALINQVMLDSKLSNEERLAKVAAFRSAIAALNTGLITANLSLAKVVTQSNMTPDQNMKTGELLTKI</sequence>
<dbReference type="EMBL" id="JAOSKY010000015">
    <property type="protein sequence ID" value="MCU7250445.1"/>
    <property type="molecule type" value="Genomic_DNA"/>
</dbReference>
<gene>
    <name evidence="2" type="ORF">OC940_21760</name>
</gene>
<dbReference type="Proteomes" id="UP001139955">
    <property type="component" value="Unassembled WGS sequence"/>
</dbReference>
<feature type="coiled-coil region" evidence="1">
    <location>
        <begin position="76"/>
        <end position="103"/>
    </location>
</feature>
<dbReference type="RefSeq" id="WP_217834044.1">
    <property type="nucleotide sequence ID" value="NZ_JAOSKY010000015.1"/>
</dbReference>
<organism evidence="2 3">
    <name type="scientific">Pseudomonas koreensis</name>
    <dbReference type="NCBI Taxonomy" id="198620"/>
    <lineage>
        <taxon>Bacteria</taxon>
        <taxon>Pseudomonadati</taxon>
        <taxon>Pseudomonadota</taxon>
        <taxon>Gammaproteobacteria</taxon>
        <taxon>Pseudomonadales</taxon>
        <taxon>Pseudomonadaceae</taxon>
        <taxon>Pseudomonas</taxon>
    </lineage>
</organism>
<name>A0A9X3BDB3_9PSED</name>
<proteinExistence type="predicted"/>
<keyword evidence="3" id="KW-1185">Reference proteome</keyword>
<keyword evidence="1" id="KW-0175">Coiled coil</keyword>
<evidence type="ECO:0000313" key="3">
    <source>
        <dbReference type="Proteomes" id="UP001139955"/>
    </source>
</evidence>